<keyword evidence="1" id="KW-0812">Transmembrane</keyword>
<keyword evidence="1" id="KW-1133">Transmembrane helix</keyword>
<reference evidence="3 4" key="2">
    <citation type="submission" date="2023-11" db="UniProtKB">
        <authorList>
            <consortium name="WormBaseParasite"/>
        </authorList>
    </citation>
    <scope>IDENTIFICATION</scope>
</reference>
<dbReference type="Proteomes" id="UP000050792">
    <property type="component" value="Unassembled WGS sequence"/>
</dbReference>
<feature type="transmembrane region" description="Helical" evidence="1">
    <location>
        <begin position="104"/>
        <end position="124"/>
    </location>
</feature>
<evidence type="ECO:0000313" key="3">
    <source>
        <dbReference type="WBParaSite" id="SRDH1_29580.1"/>
    </source>
</evidence>
<proteinExistence type="predicted"/>
<accession>A0AA85EZL9</accession>
<name>A0AA85EZL9_9TREM</name>
<reference evidence="2" key="1">
    <citation type="submission" date="2022-06" db="EMBL/GenBank/DDBJ databases">
        <authorList>
            <person name="Berger JAMES D."/>
            <person name="Berger JAMES D."/>
        </authorList>
    </citation>
    <scope>NUCLEOTIDE SEQUENCE [LARGE SCALE GENOMIC DNA]</scope>
</reference>
<keyword evidence="1" id="KW-0472">Membrane</keyword>
<sequence length="132" mass="15316">MTITFCFYRRKVVIGPCIGILSLLLILDEVTTVHSTYYLIVLYGSNRGEAILFVSLGTVTVWIDCNQLASDHFIIFQDRYTRFVRNYLAVDLIRLDHSDLRRPIYFLSLLGIDLFCSLTIFTQLPCYVLHIK</sequence>
<protein>
    <submittedName>
        <fullName evidence="3 4">Uncharacterized protein</fullName>
    </submittedName>
</protein>
<dbReference type="WBParaSite" id="SRDH1_29580.1">
    <property type="protein sequence ID" value="SRDH1_29580.1"/>
    <property type="gene ID" value="SRDH1_29580"/>
</dbReference>
<keyword evidence="2" id="KW-1185">Reference proteome</keyword>
<evidence type="ECO:0000313" key="2">
    <source>
        <dbReference type="Proteomes" id="UP000050792"/>
    </source>
</evidence>
<organism evidence="2 3">
    <name type="scientific">Schistosoma rodhaini</name>
    <dbReference type="NCBI Taxonomy" id="6188"/>
    <lineage>
        <taxon>Eukaryota</taxon>
        <taxon>Metazoa</taxon>
        <taxon>Spiralia</taxon>
        <taxon>Lophotrochozoa</taxon>
        <taxon>Platyhelminthes</taxon>
        <taxon>Trematoda</taxon>
        <taxon>Digenea</taxon>
        <taxon>Strigeidida</taxon>
        <taxon>Schistosomatoidea</taxon>
        <taxon>Schistosomatidae</taxon>
        <taxon>Schistosoma</taxon>
    </lineage>
</organism>
<dbReference type="AlphaFoldDB" id="A0AA85EZL9"/>
<evidence type="ECO:0000256" key="1">
    <source>
        <dbReference type="SAM" id="Phobius"/>
    </source>
</evidence>
<evidence type="ECO:0000313" key="4">
    <source>
        <dbReference type="WBParaSite" id="SRDH1_29580.2"/>
    </source>
</evidence>
<dbReference type="WBParaSite" id="SRDH1_29580.2">
    <property type="protein sequence ID" value="SRDH1_29580.2"/>
    <property type="gene ID" value="SRDH1_29580"/>
</dbReference>
<feature type="transmembrane region" description="Helical" evidence="1">
    <location>
        <begin position="12"/>
        <end position="30"/>
    </location>
</feature>